<evidence type="ECO:0000313" key="11">
    <source>
        <dbReference type="Proteomes" id="UP000619534"/>
    </source>
</evidence>
<dbReference type="InterPro" id="IPR014223">
    <property type="entry name" value="ABC_CydC/D"/>
</dbReference>
<keyword evidence="2 7" id="KW-0812">Transmembrane</keyword>
<name>A0ABQ1NN90_9BACI</name>
<dbReference type="InterPro" id="IPR003439">
    <property type="entry name" value="ABC_transporter-like_ATP-bd"/>
</dbReference>
<keyword evidence="3" id="KW-0547">Nucleotide-binding</keyword>
<dbReference type="Proteomes" id="UP000619534">
    <property type="component" value="Unassembled WGS sequence"/>
</dbReference>
<feature type="transmembrane region" description="Helical" evidence="7">
    <location>
        <begin position="158"/>
        <end position="179"/>
    </location>
</feature>
<evidence type="ECO:0000256" key="5">
    <source>
        <dbReference type="ARBA" id="ARBA00022989"/>
    </source>
</evidence>
<evidence type="ECO:0000259" key="9">
    <source>
        <dbReference type="PROSITE" id="PS50929"/>
    </source>
</evidence>
<dbReference type="InterPro" id="IPR036640">
    <property type="entry name" value="ABC1_TM_sf"/>
</dbReference>
<feature type="transmembrane region" description="Helical" evidence="7">
    <location>
        <begin position="52"/>
        <end position="72"/>
    </location>
</feature>
<dbReference type="Pfam" id="PF00005">
    <property type="entry name" value="ABC_tran"/>
    <property type="match status" value="1"/>
</dbReference>
<proteinExistence type="predicted"/>
<dbReference type="CDD" id="cd03228">
    <property type="entry name" value="ABCC_MRP_Like"/>
    <property type="match status" value="1"/>
</dbReference>
<dbReference type="Pfam" id="PF00664">
    <property type="entry name" value="ABC_membrane"/>
    <property type="match status" value="1"/>
</dbReference>
<evidence type="ECO:0000256" key="7">
    <source>
        <dbReference type="SAM" id="Phobius"/>
    </source>
</evidence>
<dbReference type="InterPro" id="IPR017871">
    <property type="entry name" value="ABC_transporter-like_CS"/>
</dbReference>
<comment type="subcellular location">
    <subcellularLocation>
        <location evidence="1">Cell membrane</location>
        <topology evidence="1">Multi-pass membrane protein</topology>
    </subcellularLocation>
</comment>
<keyword evidence="11" id="KW-1185">Reference proteome</keyword>
<dbReference type="RefSeq" id="WP_062440725.1">
    <property type="nucleotide sequence ID" value="NZ_BMCJ01000002.1"/>
</dbReference>
<feature type="domain" description="ABC transporter" evidence="8">
    <location>
        <begin position="337"/>
        <end position="566"/>
    </location>
</feature>
<accession>A0ABQ1NN90</accession>
<sequence>MIYLKYVLKEIVTEKKDIFLSVLFGYLAGMTAIVLFGVSGYLVSKAALAPPLYTLAFLIAGVKLMGFFRALSRYGERYFSHRATFTMLSNIRTSFFEKLEPLAPRIFEKYRSGDLLARIVGDVENLQNFFLRVFYPPILLILVFLSTIFFVVFYSWWIALLIFIGLIMTGLIIPAWFTIRQTKMKSRMREARADLSTEATELLYGFLDLKIYRKLEGKEAQLTNASEAYIFEQEREGDTAMFNHAINSMASFTVSWLVLTVGAFLVTEGQLDGVFLAMLVMITLTMFENATPMAVLPDHLEDNRRAAERLYSVVEGSEAETSPPSSVKIPNKQALAIEFKKVSYTFPGERKPAIEEVSFQLPAGSKTAIVGPSGSGKSTLLQLLLGIFGTDNGEVYIEDSEVNHISKDDLWSKTNVVLQENHFFYGTIRENLLIAHNSLTDETLNSVLKKVELQQFSLDDQVLEKAENLSGGEKQRLAIARAMLKGERLWLLDEPASSIDALTEKNIYAHLLHQAQNDTLVLVSHRLTGLEKMDQIIVMEQGKVIEAGTYNELIDKKGYFYHMKQIEKDVLM</sequence>
<evidence type="ECO:0000313" key="10">
    <source>
        <dbReference type="EMBL" id="GGC81117.1"/>
    </source>
</evidence>
<protein>
    <submittedName>
        <fullName evidence="10">Thiol reductant ABC exporter subunit CydC</fullName>
    </submittedName>
</protein>
<keyword evidence="6 7" id="KW-0472">Membrane</keyword>
<dbReference type="SUPFAM" id="SSF90123">
    <property type="entry name" value="ABC transporter transmembrane region"/>
    <property type="match status" value="1"/>
</dbReference>
<evidence type="ECO:0000256" key="1">
    <source>
        <dbReference type="ARBA" id="ARBA00004651"/>
    </source>
</evidence>
<dbReference type="Gene3D" id="3.40.50.300">
    <property type="entry name" value="P-loop containing nucleotide triphosphate hydrolases"/>
    <property type="match status" value="1"/>
</dbReference>
<dbReference type="InterPro" id="IPR011527">
    <property type="entry name" value="ABC1_TM_dom"/>
</dbReference>
<dbReference type="Gene3D" id="1.20.1560.10">
    <property type="entry name" value="ABC transporter type 1, transmembrane domain"/>
    <property type="match status" value="1"/>
</dbReference>
<dbReference type="NCBIfam" id="TIGR02868">
    <property type="entry name" value="CydC"/>
    <property type="match status" value="1"/>
</dbReference>
<organism evidence="10 11">
    <name type="scientific">Thalassobacillus devorans</name>
    <dbReference type="NCBI Taxonomy" id="279813"/>
    <lineage>
        <taxon>Bacteria</taxon>
        <taxon>Bacillati</taxon>
        <taxon>Bacillota</taxon>
        <taxon>Bacilli</taxon>
        <taxon>Bacillales</taxon>
        <taxon>Bacillaceae</taxon>
        <taxon>Thalassobacillus</taxon>
    </lineage>
</organism>
<feature type="domain" description="ABC transmembrane type-1" evidence="9">
    <location>
        <begin position="19"/>
        <end position="288"/>
    </location>
</feature>
<keyword evidence="4" id="KW-0067">ATP-binding</keyword>
<reference evidence="11" key="1">
    <citation type="journal article" date="2019" name="Int. J. Syst. Evol. Microbiol.">
        <title>The Global Catalogue of Microorganisms (GCM) 10K type strain sequencing project: providing services to taxonomists for standard genome sequencing and annotation.</title>
        <authorList>
            <consortium name="The Broad Institute Genomics Platform"/>
            <consortium name="The Broad Institute Genome Sequencing Center for Infectious Disease"/>
            <person name="Wu L."/>
            <person name="Ma J."/>
        </authorList>
    </citation>
    <scope>NUCLEOTIDE SEQUENCE [LARGE SCALE GENOMIC DNA]</scope>
    <source>
        <strain evidence="11">CCM 7282</strain>
    </source>
</reference>
<dbReference type="CDD" id="cd18585">
    <property type="entry name" value="ABC_6TM_CydC"/>
    <property type="match status" value="1"/>
</dbReference>
<dbReference type="PANTHER" id="PTHR43394:SF1">
    <property type="entry name" value="ATP-BINDING CASSETTE SUB-FAMILY B MEMBER 10, MITOCHONDRIAL"/>
    <property type="match status" value="1"/>
</dbReference>
<keyword evidence="5 7" id="KW-1133">Transmembrane helix</keyword>
<dbReference type="EMBL" id="BMCJ01000002">
    <property type="protein sequence ID" value="GGC81117.1"/>
    <property type="molecule type" value="Genomic_DNA"/>
</dbReference>
<dbReference type="PROSITE" id="PS50893">
    <property type="entry name" value="ABC_TRANSPORTER_2"/>
    <property type="match status" value="1"/>
</dbReference>
<dbReference type="InterPro" id="IPR003593">
    <property type="entry name" value="AAA+_ATPase"/>
</dbReference>
<feature type="transmembrane region" description="Helical" evidence="7">
    <location>
        <begin position="245"/>
        <end position="267"/>
    </location>
</feature>
<evidence type="ECO:0000256" key="4">
    <source>
        <dbReference type="ARBA" id="ARBA00022840"/>
    </source>
</evidence>
<dbReference type="InterPro" id="IPR027417">
    <property type="entry name" value="P-loop_NTPase"/>
</dbReference>
<dbReference type="PROSITE" id="PS50929">
    <property type="entry name" value="ABC_TM1F"/>
    <property type="match status" value="1"/>
</dbReference>
<feature type="transmembrane region" description="Helical" evidence="7">
    <location>
        <begin position="18"/>
        <end position="40"/>
    </location>
</feature>
<dbReference type="SUPFAM" id="SSF52540">
    <property type="entry name" value="P-loop containing nucleoside triphosphate hydrolases"/>
    <property type="match status" value="1"/>
</dbReference>
<dbReference type="SMART" id="SM00382">
    <property type="entry name" value="AAA"/>
    <property type="match status" value="1"/>
</dbReference>
<gene>
    <name evidence="10" type="ORF">GCM10007216_09540</name>
</gene>
<comment type="caution">
    <text evidence="10">The sequence shown here is derived from an EMBL/GenBank/DDBJ whole genome shotgun (WGS) entry which is preliminary data.</text>
</comment>
<dbReference type="PROSITE" id="PS00211">
    <property type="entry name" value="ABC_TRANSPORTER_1"/>
    <property type="match status" value="1"/>
</dbReference>
<dbReference type="InterPro" id="IPR039421">
    <property type="entry name" value="Type_1_exporter"/>
</dbReference>
<evidence type="ECO:0000259" key="8">
    <source>
        <dbReference type="PROSITE" id="PS50893"/>
    </source>
</evidence>
<feature type="transmembrane region" description="Helical" evidence="7">
    <location>
        <begin position="133"/>
        <end position="152"/>
    </location>
</feature>
<evidence type="ECO:0000256" key="3">
    <source>
        <dbReference type="ARBA" id="ARBA00022741"/>
    </source>
</evidence>
<evidence type="ECO:0000256" key="2">
    <source>
        <dbReference type="ARBA" id="ARBA00022692"/>
    </source>
</evidence>
<dbReference type="PANTHER" id="PTHR43394">
    <property type="entry name" value="ATP-DEPENDENT PERMEASE MDL1, MITOCHONDRIAL"/>
    <property type="match status" value="1"/>
</dbReference>
<evidence type="ECO:0000256" key="6">
    <source>
        <dbReference type="ARBA" id="ARBA00023136"/>
    </source>
</evidence>